<dbReference type="EMBL" id="JBEOZM010000054">
    <property type="protein sequence ID" value="MER6274450.1"/>
    <property type="molecule type" value="Genomic_DNA"/>
</dbReference>
<comment type="caution">
    <text evidence="2">The sequence shown here is derived from an EMBL/GenBank/DDBJ whole genome shotgun (WGS) entry which is preliminary data.</text>
</comment>
<dbReference type="InterPro" id="IPR049920">
    <property type="entry name" value="IK1_05631-like"/>
</dbReference>
<name>A0ABV1TWP4_9ACTN</name>
<keyword evidence="3" id="KW-1185">Reference proteome</keyword>
<sequence length="302" mass="34000">MASSTVDGHQPIPRRQDEDEFVKLRAAARTTYDTADRIRMVQSLSTIALAIAAPVLALFWPKASNILAITAAVWLIAGRTWIKSLHRRQHLQGVKYQELYDVGLFGLAWNTAVAGPRRQIREEANATRWKVIDKDRGWYENVPDVPWPLDALACQVQNLIWSRRNHRAYTRILWTALGVLCAAAAGIWAAKGFSIDDFLVKVFVPLAPALLDLSELPRQHRDAAQAREQLEESIDDLWQQHAAGHLVTTADCREIQDSIFELRASNPPVPTWVHTYLHQGVRGANAARMEDIHQEITRPSGS</sequence>
<evidence type="ECO:0000256" key="1">
    <source>
        <dbReference type="SAM" id="Phobius"/>
    </source>
</evidence>
<protein>
    <submittedName>
        <fullName evidence="2">S-4TM family putative pore-forming effector</fullName>
    </submittedName>
</protein>
<evidence type="ECO:0000313" key="2">
    <source>
        <dbReference type="EMBL" id="MER6274450.1"/>
    </source>
</evidence>
<dbReference type="RefSeq" id="WP_351962665.1">
    <property type="nucleotide sequence ID" value="NZ_JBEOZM010000054.1"/>
</dbReference>
<gene>
    <name evidence="2" type="ORF">ABT211_45585</name>
</gene>
<feature type="transmembrane region" description="Helical" evidence="1">
    <location>
        <begin position="172"/>
        <end position="190"/>
    </location>
</feature>
<feature type="transmembrane region" description="Helical" evidence="1">
    <location>
        <begin position="41"/>
        <end position="60"/>
    </location>
</feature>
<reference evidence="2 3" key="1">
    <citation type="submission" date="2024-06" db="EMBL/GenBank/DDBJ databases">
        <title>The Natural Products Discovery Center: Release of the First 8490 Sequenced Strains for Exploring Actinobacteria Biosynthetic Diversity.</title>
        <authorList>
            <person name="Kalkreuter E."/>
            <person name="Kautsar S.A."/>
            <person name="Yang D."/>
            <person name="Bader C.D."/>
            <person name="Teijaro C.N."/>
            <person name="Fluegel L."/>
            <person name="Davis C.M."/>
            <person name="Simpson J.R."/>
            <person name="Lauterbach L."/>
            <person name="Steele A.D."/>
            <person name="Gui C."/>
            <person name="Meng S."/>
            <person name="Li G."/>
            <person name="Viehrig K."/>
            <person name="Ye F."/>
            <person name="Su P."/>
            <person name="Kiefer A.F."/>
            <person name="Nichols A."/>
            <person name="Cepeda A.J."/>
            <person name="Yan W."/>
            <person name="Fan B."/>
            <person name="Jiang Y."/>
            <person name="Adhikari A."/>
            <person name="Zheng C.-J."/>
            <person name="Schuster L."/>
            <person name="Cowan T.M."/>
            <person name="Smanski M.J."/>
            <person name="Chevrette M.G."/>
            <person name="De Carvalho L.P.S."/>
            <person name="Shen B."/>
        </authorList>
    </citation>
    <scope>NUCLEOTIDE SEQUENCE [LARGE SCALE GENOMIC DNA]</scope>
    <source>
        <strain evidence="2 3">NPDC001694</strain>
    </source>
</reference>
<keyword evidence="1" id="KW-0472">Membrane</keyword>
<accession>A0ABV1TWP4</accession>
<dbReference type="Proteomes" id="UP001490365">
    <property type="component" value="Unassembled WGS sequence"/>
</dbReference>
<keyword evidence="1" id="KW-1133">Transmembrane helix</keyword>
<keyword evidence="1" id="KW-0812">Transmembrane</keyword>
<evidence type="ECO:0000313" key="3">
    <source>
        <dbReference type="Proteomes" id="UP001490365"/>
    </source>
</evidence>
<organism evidence="2 3">
    <name type="scientific">Streptomyces sp. 900105755</name>
    <dbReference type="NCBI Taxonomy" id="3154389"/>
    <lineage>
        <taxon>Bacteria</taxon>
        <taxon>Bacillati</taxon>
        <taxon>Actinomycetota</taxon>
        <taxon>Actinomycetes</taxon>
        <taxon>Kitasatosporales</taxon>
        <taxon>Streptomycetaceae</taxon>
        <taxon>Streptomyces</taxon>
    </lineage>
</organism>
<feature type="transmembrane region" description="Helical" evidence="1">
    <location>
        <begin position="66"/>
        <end position="82"/>
    </location>
</feature>
<dbReference type="Pfam" id="PF18159">
    <property type="entry name" value="S_4TM"/>
    <property type="match status" value="1"/>
</dbReference>
<proteinExistence type="predicted"/>